<organism evidence="3 4">
    <name type="scientific">Lasiosphaeris hirsuta</name>
    <dbReference type="NCBI Taxonomy" id="260670"/>
    <lineage>
        <taxon>Eukaryota</taxon>
        <taxon>Fungi</taxon>
        <taxon>Dikarya</taxon>
        <taxon>Ascomycota</taxon>
        <taxon>Pezizomycotina</taxon>
        <taxon>Sordariomycetes</taxon>
        <taxon>Sordariomycetidae</taxon>
        <taxon>Sordariales</taxon>
        <taxon>Lasiosphaeriaceae</taxon>
        <taxon>Lasiosphaeris</taxon>
    </lineage>
</organism>
<comment type="caution">
    <text evidence="3">The sequence shown here is derived from an EMBL/GenBank/DDBJ whole genome shotgun (WGS) entry which is preliminary data.</text>
</comment>
<dbReference type="Pfam" id="PF00172">
    <property type="entry name" value="Zn_clus"/>
    <property type="match status" value="1"/>
</dbReference>
<accession>A0AA40AHY4</accession>
<gene>
    <name evidence="3" type="ORF">B0H67DRAFT_582470</name>
</gene>
<dbReference type="SUPFAM" id="SSF57701">
    <property type="entry name" value="Zn2/Cys6 DNA-binding domain"/>
    <property type="match status" value="1"/>
</dbReference>
<dbReference type="Proteomes" id="UP001172102">
    <property type="component" value="Unassembled WGS sequence"/>
</dbReference>
<dbReference type="EMBL" id="JAUKUA010000004">
    <property type="protein sequence ID" value="KAK0716139.1"/>
    <property type="molecule type" value="Genomic_DNA"/>
</dbReference>
<proteinExistence type="predicted"/>
<dbReference type="InterPro" id="IPR036864">
    <property type="entry name" value="Zn2-C6_fun-type_DNA-bd_sf"/>
</dbReference>
<sequence>MVGVPGRSKGCNTCRKRKKGCDLARPACGQCRKSAIECAGYDRPRTFVNFTNTGASSDRDPDTAVIRRDDQNLTANATIALPGSLARGAYEVRYLELFWGAYMPTTRDLGVHLTYVNPSWADAANELYPADDTLRTAMLSLGLATLGRRDGQRWMINEGLGCYVRSLRQMSDRLRQPHGWRSDSLLAASKALGLYELLYGADDRSSQAKNWQSHNKGEQALILQRSPEMYTQGHARLLFISARMHIIIHCIIKRQRCPLSTLQWKRIPFTNTPKTHKDALLDILADIPSLLEDMDTLRQIQYLDSPSHHDKRLVMMQECWRLDSELTRWFNMYGPQTQLDELRERKFRNDDLLLSDFVVAHIMGIYWAACILVYSTLQSVSMLHNGDGEVALPERAELMQYCQHVAYIAEVLLHPSAGVFGMHSAPLPVGVALMCVNSMEQSSGSTSPEKRRLLDLFNMNQGRGNDLGKFLASAMKDVDRL</sequence>
<evidence type="ECO:0000313" key="4">
    <source>
        <dbReference type="Proteomes" id="UP001172102"/>
    </source>
</evidence>
<dbReference type="PROSITE" id="PS50048">
    <property type="entry name" value="ZN2_CY6_FUNGAL_2"/>
    <property type="match status" value="1"/>
</dbReference>
<feature type="domain" description="Zn(2)-C6 fungal-type" evidence="2">
    <location>
        <begin position="10"/>
        <end position="38"/>
    </location>
</feature>
<evidence type="ECO:0000313" key="3">
    <source>
        <dbReference type="EMBL" id="KAK0716139.1"/>
    </source>
</evidence>
<dbReference type="GO" id="GO:0008270">
    <property type="term" value="F:zinc ion binding"/>
    <property type="evidence" value="ECO:0007669"/>
    <property type="project" value="InterPro"/>
</dbReference>
<dbReference type="PANTHER" id="PTHR38111:SF11">
    <property type="entry name" value="TRANSCRIPTION FACTOR DOMAIN-CONTAINING PROTEIN-RELATED"/>
    <property type="match status" value="1"/>
</dbReference>
<dbReference type="AlphaFoldDB" id="A0AA40AHY4"/>
<reference evidence="3" key="1">
    <citation type="submission" date="2023-06" db="EMBL/GenBank/DDBJ databases">
        <title>Genome-scale phylogeny and comparative genomics of the fungal order Sordariales.</title>
        <authorList>
            <consortium name="Lawrence Berkeley National Laboratory"/>
            <person name="Hensen N."/>
            <person name="Bonometti L."/>
            <person name="Westerberg I."/>
            <person name="Brannstrom I.O."/>
            <person name="Guillou S."/>
            <person name="Cros-Aarteil S."/>
            <person name="Calhoun S."/>
            <person name="Haridas S."/>
            <person name="Kuo A."/>
            <person name="Mondo S."/>
            <person name="Pangilinan J."/>
            <person name="Riley R."/>
            <person name="Labutti K."/>
            <person name="Andreopoulos B."/>
            <person name="Lipzen A."/>
            <person name="Chen C."/>
            <person name="Yanf M."/>
            <person name="Daum C."/>
            <person name="Ng V."/>
            <person name="Clum A."/>
            <person name="Steindorff A."/>
            <person name="Ohm R."/>
            <person name="Martin F."/>
            <person name="Silar P."/>
            <person name="Natvig D."/>
            <person name="Lalanne C."/>
            <person name="Gautier V."/>
            <person name="Ament-Velasquez S.L."/>
            <person name="Kruys A."/>
            <person name="Hutchinson M.I."/>
            <person name="Powell A.J."/>
            <person name="Barry K."/>
            <person name="Miller A.N."/>
            <person name="Grigoriev I.V."/>
            <person name="Debuchy R."/>
            <person name="Gladieux P."/>
            <person name="Thoren M.H."/>
            <person name="Johannesson H."/>
        </authorList>
    </citation>
    <scope>NUCLEOTIDE SEQUENCE</scope>
    <source>
        <strain evidence="3">SMH4607-1</strain>
    </source>
</reference>
<evidence type="ECO:0000259" key="2">
    <source>
        <dbReference type="PROSITE" id="PS50048"/>
    </source>
</evidence>
<dbReference type="CDD" id="cd00067">
    <property type="entry name" value="GAL4"/>
    <property type="match status" value="1"/>
</dbReference>
<protein>
    <recommendedName>
        <fullName evidence="2">Zn(2)-C6 fungal-type domain-containing protein</fullName>
    </recommendedName>
</protein>
<dbReference type="Gene3D" id="4.10.240.10">
    <property type="entry name" value="Zn(2)-C6 fungal-type DNA-binding domain"/>
    <property type="match status" value="1"/>
</dbReference>
<name>A0AA40AHY4_9PEZI</name>
<dbReference type="SMART" id="SM00066">
    <property type="entry name" value="GAL4"/>
    <property type="match status" value="1"/>
</dbReference>
<keyword evidence="1" id="KW-0539">Nucleus</keyword>
<dbReference type="PROSITE" id="PS00463">
    <property type="entry name" value="ZN2_CY6_FUNGAL_1"/>
    <property type="match status" value="1"/>
</dbReference>
<dbReference type="InterPro" id="IPR053178">
    <property type="entry name" value="Osmoadaptation_assoc"/>
</dbReference>
<keyword evidence="4" id="KW-1185">Reference proteome</keyword>
<dbReference type="GO" id="GO:0000981">
    <property type="term" value="F:DNA-binding transcription factor activity, RNA polymerase II-specific"/>
    <property type="evidence" value="ECO:0007669"/>
    <property type="project" value="InterPro"/>
</dbReference>
<dbReference type="InterPro" id="IPR001138">
    <property type="entry name" value="Zn2Cys6_DnaBD"/>
</dbReference>
<evidence type="ECO:0000256" key="1">
    <source>
        <dbReference type="ARBA" id="ARBA00023242"/>
    </source>
</evidence>
<dbReference type="PANTHER" id="PTHR38111">
    <property type="entry name" value="ZN(2)-C6 FUNGAL-TYPE DOMAIN-CONTAINING PROTEIN-RELATED"/>
    <property type="match status" value="1"/>
</dbReference>